<gene>
    <name evidence="11 13" type="primary">hisC</name>
    <name evidence="13" type="ORF">VIN30_09235</name>
</gene>
<dbReference type="CDD" id="cd00609">
    <property type="entry name" value="AAT_like"/>
    <property type="match status" value="1"/>
</dbReference>
<organism evidence="13 14">
    <name type="scientific">Adlercreutzia wanghongyangiae</name>
    <dbReference type="NCBI Taxonomy" id="3111451"/>
    <lineage>
        <taxon>Bacteria</taxon>
        <taxon>Bacillati</taxon>
        <taxon>Actinomycetota</taxon>
        <taxon>Coriobacteriia</taxon>
        <taxon>Eggerthellales</taxon>
        <taxon>Eggerthellaceae</taxon>
        <taxon>Adlercreutzia</taxon>
    </lineage>
</organism>
<dbReference type="GO" id="GO:0004400">
    <property type="term" value="F:histidinol-phosphate transaminase activity"/>
    <property type="evidence" value="ECO:0007669"/>
    <property type="project" value="UniProtKB-EC"/>
</dbReference>
<comment type="similarity">
    <text evidence="3 11">Belongs to the class-II pyridoxal-phosphate-dependent aminotransferase family. Histidinol-phosphate aminotransferase subfamily.</text>
</comment>
<dbReference type="EMBL" id="JAYMFF010000018">
    <property type="protein sequence ID" value="MEC4176626.1"/>
    <property type="molecule type" value="Genomic_DNA"/>
</dbReference>
<sequence>MNRVRASAPQLAGLVPYDPKYLPARAFLSANENPRDVDAEVRELISRRIASVPLNRYPDPLANGLRDMIAEANGLDRSCVLLGNGGDELLFDLALAWGGPGRTCLNFPPTFSVYAANARLTNTAVVDIARREDFSIDEEATFERLAVGDIDYVVVASPNNPTGLRAPQDFLERLLDATDALVMVDEAYFEFSRSTVRPLLATHENLVILRTFSKAFSLAGVRLGYILANPGVINEFLKVRQPYSVDAVSQAVGEVVYEHRARFEPGIREIIEERGRVMEALRTTVGVRPYPSDSNWILFNMEDAGAAWASLYENGVLVRDFSATPLLEGCLRVTIGTPEQNDEFIRLLRAFVAERGQKRAQAARA</sequence>
<dbReference type="InterPro" id="IPR015424">
    <property type="entry name" value="PyrdxlP-dep_Trfase"/>
</dbReference>
<feature type="domain" description="Aminotransferase class I/classII large" evidence="12">
    <location>
        <begin position="28"/>
        <end position="346"/>
    </location>
</feature>
<dbReference type="HAMAP" id="MF_01023">
    <property type="entry name" value="HisC_aminotrans_2"/>
    <property type="match status" value="1"/>
</dbReference>
<dbReference type="InterPro" id="IPR004839">
    <property type="entry name" value="Aminotransferase_I/II_large"/>
</dbReference>
<keyword evidence="9 11" id="KW-0368">Histidine biosynthesis</keyword>
<dbReference type="Gene3D" id="3.90.1150.10">
    <property type="entry name" value="Aspartate Aminotransferase, domain 1"/>
    <property type="match status" value="1"/>
</dbReference>
<evidence type="ECO:0000313" key="14">
    <source>
        <dbReference type="Proteomes" id="UP001349994"/>
    </source>
</evidence>
<comment type="pathway">
    <text evidence="2 11">Amino-acid biosynthesis; L-histidine biosynthesis; L-histidine from 5-phospho-alpha-D-ribose 1-diphosphate: step 7/9.</text>
</comment>
<keyword evidence="7 11" id="KW-0808">Transferase</keyword>
<dbReference type="PROSITE" id="PS00599">
    <property type="entry name" value="AA_TRANSFER_CLASS_2"/>
    <property type="match status" value="1"/>
</dbReference>
<evidence type="ECO:0000256" key="9">
    <source>
        <dbReference type="ARBA" id="ARBA00023102"/>
    </source>
</evidence>
<keyword evidence="8 11" id="KW-0663">Pyridoxal phosphate</keyword>
<evidence type="ECO:0000256" key="1">
    <source>
        <dbReference type="ARBA" id="ARBA00001933"/>
    </source>
</evidence>
<evidence type="ECO:0000256" key="11">
    <source>
        <dbReference type="HAMAP-Rule" id="MF_01023"/>
    </source>
</evidence>
<comment type="subunit">
    <text evidence="4 11">Homodimer.</text>
</comment>
<dbReference type="PANTHER" id="PTHR43643:SF6">
    <property type="entry name" value="HISTIDINOL-PHOSPHATE AMINOTRANSFERASE"/>
    <property type="match status" value="1"/>
</dbReference>
<accession>A0ABU6IJI4</accession>
<dbReference type="RefSeq" id="WP_338211058.1">
    <property type="nucleotide sequence ID" value="NZ_JAYMFF010000018.1"/>
</dbReference>
<dbReference type="InterPro" id="IPR015421">
    <property type="entry name" value="PyrdxlP-dep_Trfase_major"/>
</dbReference>
<dbReference type="SUPFAM" id="SSF53383">
    <property type="entry name" value="PLP-dependent transferases"/>
    <property type="match status" value="1"/>
</dbReference>
<keyword evidence="6 11" id="KW-0028">Amino-acid biosynthesis</keyword>
<evidence type="ECO:0000256" key="10">
    <source>
        <dbReference type="ARBA" id="ARBA00047481"/>
    </source>
</evidence>
<dbReference type="EC" id="2.6.1.9" evidence="11"/>
<dbReference type="InterPro" id="IPR005861">
    <property type="entry name" value="HisP_aminotrans"/>
</dbReference>
<evidence type="ECO:0000256" key="6">
    <source>
        <dbReference type="ARBA" id="ARBA00022605"/>
    </source>
</evidence>
<protein>
    <recommendedName>
        <fullName evidence="11">Histidinol-phosphate aminotransferase</fullName>
        <ecNumber evidence="11">2.6.1.9</ecNumber>
    </recommendedName>
    <alternativeName>
        <fullName evidence="11">Imidazole acetol-phosphate transaminase</fullName>
    </alternativeName>
</protein>
<evidence type="ECO:0000256" key="4">
    <source>
        <dbReference type="ARBA" id="ARBA00011738"/>
    </source>
</evidence>
<dbReference type="PANTHER" id="PTHR43643">
    <property type="entry name" value="HISTIDINOL-PHOSPHATE AMINOTRANSFERASE 2"/>
    <property type="match status" value="1"/>
</dbReference>
<proteinExistence type="inferred from homology"/>
<dbReference type="NCBIfam" id="TIGR01141">
    <property type="entry name" value="hisC"/>
    <property type="match status" value="1"/>
</dbReference>
<comment type="cofactor">
    <cofactor evidence="1 11">
        <name>pyridoxal 5'-phosphate</name>
        <dbReference type="ChEBI" id="CHEBI:597326"/>
    </cofactor>
</comment>
<keyword evidence="14" id="KW-1185">Reference proteome</keyword>
<dbReference type="Pfam" id="PF00155">
    <property type="entry name" value="Aminotran_1_2"/>
    <property type="match status" value="1"/>
</dbReference>
<comment type="caution">
    <text evidence="13">The sequence shown here is derived from an EMBL/GenBank/DDBJ whole genome shotgun (WGS) entry which is preliminary data.</text>
</comment>
<dbReference type="InterPro" id="IPR015422">
    <property type="entry name" value="PyrdxlP-dep_Trfase_small"/>
</dbReference>
<evidence type="ECO:0000256" key="8">
    <source>
        <dbReference type="ARBA" id="ARBA00022898"/>
    </source>
</evidence>
<evidence type="ECO:0000256" key="5">
    <source>
        <dbReference type="ARBA" id="ARBA00022576"/>
    </source>
</evidence>
<reference evidence="13 14" key="1">
    <citation type="submission" date="2024-01" db="EMBL/GenBank/DDBJ databases">
        <title>novel species in genus Adlercreutzia.</title>
        <authorList>
            <person name="Liu X."/>
        </authorList>
    </citation>
    <scope>NUCLEOTIDE SEQUENCE [LARGE SCALE GENOMIC DNA]</scope>
    <source>
        <strain evidence="13 14">R7</strain>
    </source>
</reference>
<dbReference type="InterPro" id="IPR001917">
    <property type="entry name" value="Aminotrans_II_pyridoxalP_BS"/>
</dbReference>
<dbReference type="InterPro" id="IPR050106">
    <property type="entry name" value="HistidinolP_aminotransfase"/>
</dbReference>
<comment type="catalytic activity">
    <reaction evidence="10 11">
        <text>L-histidinol phosphate + 2-oxoglutarate = 3-(imidazol-4-yl)-2-oxopropyl phosphate + L-glutamate</text>
        <dbReference type="Rhea" id="RHEA:23744"/>
        <dbReference type="ChEBI" id="CHEBI:16810"/>
        <dbReference type="ChEBI" id="CHEBI:29985"/>
        <dbReference type="ChEBI" id="CHEBI:57766"/>
        <dbReference type="ChEBI" id="CHEBI:57980"/>
        <dbReference type="EC" id="2.6.1.9"/>
    </reaction>
</comment>
<evidence type="ECO:0000313" key="13">
    <source>
        <dbReference type="EMBL" id="MEC4176626.1"/>
    </source>
</evidence>
<evidence type="ECO:0000256" key="7">
    <source>
        <dbReference type="ARBA" id="ARBA00022679"/>
    </source>
</evidence>
<evidence type="ECO:0000259" key="12">
    <source>
        <dbReference type="Pfam" id="PF00155"/>
    </source>
</evidence>
<keyword evidence="5 11" id="KW-0032">Aminotransferase</keyword>
<evidence type="ECO:0000256" key="2">
    <source>
        <dbReference type="ARBA" id="ARBA00005011"/>
    </source>
</evidence>
<dbReference type="Proteomes" id="UP001349994">
    <property type="component" value="Unassembled WGS sequence"/>
</dbReference>
<dbReference type="Gene3D" id="3.40.640.10">
    <property type="entry name" value="Type I PLP-dependent aspartate aminotransferase-like (Major domain)"/>
    <property type="match status" value="1"/>
</dbReference>
<evidence type="ECO:0000256" key="3">
    <source>
        <dbReference type="ARBA" id="ARBA00007970"/>
    </source>
</evidence>
<feature type="modified residue" description="N6-(pyridoxal phosphate)lysine" evidence="11">
    <location>
        <position position="214"/>
    </location>
</feature>
<name>A0ABU6IJI4_9ACTN</name>